<organism evidence="3 4">
    <name type="scientific">Aliidiomarina minuta</name>
    <dbReference type="NCBI Taxonomy" id="880057"/>
    <lineage>
        <taxon>Bacteria</taxon>
        <taxon>Pseudomonadati</taxon>
        <taxon>Pseudomonadota</taxon>
        <taxon>Gammaproteobacteria</taxon>
        <taxon>Alteromonadales</taxon>
        <taxon>Idiomarinaceae</taxon>
        <taxon>Aliidiomarina</taxon>
    </lineage>
</organism>
<evidence type="ECO:0000256" key="2">
    <source>
        <dbReference type="SAM" id="Phobius"/>
    </source>
</evidence>
<keyword evidence="2" id="KW-1133">Transmembrane helix</keyword>
<dbReference type="Proteomes" id="UP000288293">
    <property type="component" value="Unassembled WGS sequence"/>
</dbReference>
<dbReference type="AlphaFoldDB" id="A0A432WBP7"/>
<keyword evidence="2" id="KW-0472">Membrane</keyword>
<keyword evidence="4" id="KW-1185">Reference proteome</keyword>
<feature type="transmembrane region" description="Helical" evidence="2">
    <location>
        <begin position="42"/>
        <end position="62"/>
    </location>
</feature>
<evidence type="ECO:0000256" key="1">
    <source>
        <dbReference type="SAM" id="MobiDB-lite"/>
    </source>
</evidence>
<feature type="transmembrane region" description="Helical" evidence="2">
    <location>
        <begin position="68"/>
        <end position="88"/>
    </location>
</feature>
<evidence type="ECO:0000313" key="3">
    <source>
        <dbReference type="EMBL" id="RUO27018.1"/>
    </source>
</evidence>
<dbReference type="OrthoDB" id="1550909at2"/>
<evidence type="ECO:0000313" key="4">
    <source>
        <dbReference type="Proteomes" id="UP000288293"/>
    </source>
</evidence>
<feature type="compositionally biased region" description="Basic and acidic residues" evidence="1">
    <location>
        <begin position="1"/>
        <end position="11"/>
    </location>
</feature>
<reference evidence="3 4" key="1">
    <citation type="journal article" date="2011" name="Front. Microbiol.">
        <title>Genomic signatures of strain selection and enhancement in Bacillus atrophaeus var. globigii, a historical biowarfare simulant.</title>
        <authorList>
            <person name="Gibbons H.S."/>
            <person name="Broomall S.M."/>
            <person name="McNew L.A."/>
            <person name="Daligault H."/>
            <person name="Chapman C."/>
            <person name="Bruce D."/>
            <person name="Karavis M."/>
            <person name="Krepps M."/>
            <person name="McGregor P.A."/>
            <person name="Hong C."/>
            <person name="Park K.H."/>
            <person name="Akmal A."/>
            <person name="Feldman A."/>
            <person name="Lin J.S."/>
            <person name="Chang W.E."/>
            <person name="Higgs B.W."/>
            <person name="Demirev P."/>
            <person name="Lindquist J."/>
            <person name="Liem A."/>
            <person name="Fochler E."/>
            <person name="Read T.D."/>
            <person name="Tapia R."/>
            <person name="Johnson S."/>
            <person name="Bishop-Lilly K.A."/>
            <person name="Detter C."/>
            <person name="Han C."/>
            <person name="Sozhamannan S."/>
            <person name="Rosenzweig C.N."/>
            <person name="Skowronski E.W."/>
        </authorList>
    </citation>
    <scope>NUCLEOTIDE SEQUENCE [LARGE SCALE GENOMIC DNA]</scope>
    <source>
        <strain evidence="3 4">MLST1</strain>
    </source>
</reference>
<accession>A0A432WBP7</accession>
<proteinExistence type="predicted"/>
<gene>
    <name evidence="3" type="ORF">CWE09_10090</name>
</gene>
<dbReference type="EMBL" id="PIPL01000001">
    <property type="protein sequence ID" value="RUO27018.1"/>
    <property type="molecule type" value="Genomic_DNA"/>
</dbReference>
<feature type="region of interest" description="Disordered" evidence="1">
    <location>
        <begin position="1"/>
        <end position="20"/>
    </location>
</feature>
<name>A0A432WBP7_9GAMM</name>
<protein>
    <submittedName>
        <fullName evidence="3">Uncharacterized protein</fullName>
    </submittedName>
</protein>
<feature type="transmembrane region" description="Helical" evidence="2">
    <location>
        <begin position="133"/>
        <end position="152"/>
    </location>
</feature>
<sequence length="206" mass="23234">MKSHNEDEYRKPPVTPSVDWQYPSPSGGLDLFIGPGASKAELCLQFLPTLVLAFAMTGWAGIKMESWSWWQFIVFWILLVDMIGGVITNATASAKRWYHRYQIAAKDHLLFVALHAIQPLLIVILFAPENPMYFVVTFGWLLVGALMILKCAVYLQRPCAGAWVVAGILLEQAVLDTPEGFEWFFAVYLIKVLMSHLLLEAPYKAN</sequence>
<dbReference type="RefSeq" id="WP_126803830.1">
    <property type="nucleotide sequence ID" value="NZ_PIPL01000001.1"/>
</dbReference>
<keyword evidence="2" id="KW-0812">Transmembrane</keyword>
<comment type="caution">
    <text evidence="3">The sequence shown here is derived from an EMBL/GenBank/DDBJ whole genome shotgun (WGS) entry which is preliminary data.</text>
</comment>
<feature type="transmembrane region" description="Helical" evidence="2">
    <location>
        <begin position="109"/>
        <end position="127"/>
    </location>
</feature>